<protein>
    <submittedName>
        <fullName evidence="2">Concanavalin A-like lectin/glucanase superfamily protein</fullName>
    </submittedName>
</protein>
<dbReference type="GO" id="GO:0030246">
    <property type="term" value="F:carbohydrate binding"/>
    <property type="evidence" value="ECO:0007669"/>
    <property type="project" value="UniProtKB-KW"/>
</dbReference>
<dbReference type="GO" id="GO:0004553">
    <property type="term" value="F:hydrolase activity, hydrolyzing O-glycosyl compounds"/>
    <property type="evidence" value="ECO:0007669"/>
    <property type="project" value="UniProtKB-ARBA"/>
</dbReference>
<feature type="signal peptide" evidence="1">
    <location>
        <begin position="1"/>
        <end position="18"/>
    </location>
</feature>
<proteinExistence type="predicted"/>
<dbReference type="AlphaFoldDB" id="A0A3D9G0C4"/>
<evidence type="ECO:0000313" key="3">
    <source>
        <dbReference type="Proteomes" id="UP000257004"/>
    </source>
</evidence>
<keyword evidence="1" id="KW-0732">Signal</keyword>
<dbReference type="OrthoDB" id="1281073at2"/>
<dbReference type="Gene3D" id="2.60.120.200">
    <property type="match status" value="1"/>
</dbReference>
<accession>A0A3D9G0C4</accession>
<keyword evidence="3" id="KW-1185">Reference proteome</keyword>
<feature type="chain" id="PRO_5017787252" evidence="1">
    <location>
        <begin position="19"/>
        <end position="303"/>
    </location>
</feature>
<name>A0A3D9G0C4_9FLAO</name>
<dbReference type="EMBL" id="QRDQ01000007">
    <property type="protein sequence ID" value="RED26573.1"/>
    <property type="molecule type" value="Genomic_DNA"/>
</dbReference>
<comment type="caution">
    <text evidence="2">The sequence shown here is derived from an EMBL/GenBank/DDBJ whole genome shotgun (WGS) entry which is preliminary data.</text>
</comment>
<gene>
    <name evidence="2" type="ORF">BD847_0492</name>
</gene>
<reference evidence="2 3" key="1">
    <citation type="submission" date="2018-07" db="EMBL/GenBank/DDBJ databases">
        <title>Genomic Encyclopedia of Archaeal and Bacterial Type Strains, Phase II (KMG-II): from individual species to whole genera.</title>
        <authorList>
            <person name="Goeker M."/>
        </authorList>
    </citation>
    <scope>NUCLEOTIDE SEQUENCE [LARGE SCALE GENOMIC DNA]</scope>
    <source>
        <strain evidence="2 3">DSM 25795</strain>
    </source>
</reference>
<organism evidence="2 3">
    <name type="scientific">Flavobacterium cutihirudinis</name>
    <dbReference type="NCBI Taxonomy" id="1265740"/>
    <lineage>
        <taxon>Bacteria</taxon>
        <taxon>Pseudomonadati</taxon>
        <taxon>Bacteroidota</taxon>
        <taxon>Flavobacteriia</taxon>
        <taxon>Flavobacteriales</taxon>
        <taxon>Flavobacteriaceae</taxon>
        <taxon>Flavobacterium</taxon>
    </lineage>
</organism>
<dbReference type="SUPFAM" id="SSF49899">
    <property type="entry name" value="Concanavalin A-like lectins/glucanases"/>
    <property type="match status" value="1"/>
</dbReference>
<keyword evidence="2" id="KW-0430">Lectin</keyword>
<dbReference type="RefSeq" id="WP_115886655.1">
    <property type="nucleotide sequence ID" value="NZ_QRDQ01000007.1"/>
</dbReference>
<evidence type="ECO:0000313" key="2">
    <source>
        <dbReference type="EMBL" id="RED26573.1"/>
    </source>
</evidence>
<dbReference type="Pfam" id="PF13385">
    <property type="entry name" value="Laminin_G_3"/>
    <property type="match status" value="1"/>
</dbReference>
<dbReference type="InterPro" id="IPR013320">
    <property type="entry name" value="ConA-like_dom_sf"/>
</dbReference>
<dbReference type="GO" id="GO:0005975">
    <property type="term" value="P:carbohydrate metabolic process"/>
    <property type="evidence" value="ECO:0007669"/>
    <property type="project" value="UniProtKB-ARBA"/>
</dbReference>
<sequence>MKRILLTLMFVTFFNANAQNPVQEFTFDGTLNSSDNTISLLGTPNFVIDRNGAAKSAQRLTNKFLQGVVGDLPQENKPRTISFWVKFNSIAAANYIFGYGTAVNSQYFGLLQQPAVSGSSDVSLVGWGDTNNVITSVPLQKEIWYQYSITYDGTNSKLYRNGELLRSANGVSRATKGYIIRLGQINGTTTINVDIDDLKIYNVAMTDEQVLESYNSSKPIGQAKTETAHVSNEVKKVAATPVKAQTISKTSVSPAGSSTENSDSKIVEVFSQGKKITGSNASNISDLPEGTYLLKVTNKPAKK</sequence>
<dbReference type="Proteomes" id="UP000257004">
    <property type="component" value="Unassembled WGS sequence"/>
</dbReference>
<evidence type="ECO:0000256" key="1">
    <source>
        <dbReference type="SAM" id="SignalP"/>
    </source>
</evidence>